<organism evidence="2 3">
    <name type="scientific">Symmachiella dynata</name>
    <dbReference type="NCBI Taxonomy" id="2527995"/>
    <lineage>
        <taxon>Bacteria</taxon>
        <taxon>Pseudomonadati</taxon>
        <taxon>Planctomycetota</taxon>
        <taxon>Planctomycetia</taxon>
        <taxon>Planctomycetales</taxon>
        <taxon>Planctomycetaceae</taxon>
        <taxon>Symmachiella</taxon>
    </lineage>
</organism>
<keyword evidence="3" id="KW-1185">Reference proteome</keyword>
<dbReference type="RefSeq" id="WP_145377306.1">
    <property type="nucleotide sequence ID" value="NZ_CP036276.1"/>
</dbReference>
<evidence type="ECO:0000313" key="3">
    <source>
        <dbReference type="Proteomes" id="UP000319383"/>
    </source>
</evidence>
<feature type="compositionally biased region" description="Basic and acidic residues" evidence="1">
    <location>
        <begin position="286"/>
        <end position="297"/>
    </location>
</feature>
<proteinExistence type="predicted"/>
<sequence length="450" mass="48511">MRAIKDNYSFIKALAAVFCCTLLITQSGLLFGQEAEEKSTPSTPAADPETKADEPAKTKEPTDSNTLRSGRAKRPDDDDRRGFGFGRRRGVRAKSDDDDDDRFGGRRGKGKQSNNEVAKEKTEDEIPPLAEMLATALENNPDIGVAASQVTAAEAQLKRAQLNVMQQVMELREAWHAQIQLVHRNVAKVENARIRSDEIRRAFKAGGVSKSGLADAEAPEKEAEMELIQAQAKLAEIKAKIPYVLGTQKPVVRTGSMSGRGTGTMLGRGRVRGRRTGSKSQVEDGATPKENDDAADVKTRQLPDLRIGVSHAGESAVLAKLREALNQNTELDFQDQPIDDIVLFLNDLHNLSITLDKNALKEGVGGKEEGMVQISCNHTGISLAAALQAIMDLHPRVSFVVRDYGLLVTAKGKEPLGAITVSDFVKRHPAPGPFGGVILHSPGGAGGGQF</sequence>
<name>A0A517ZR80_9PLAN</name>
<feature type="region of interest" description="Disordered" evidence="1">
    <location>
        <begin position="35"/>
        <end position="124"/>
    </location>
</feature>
<dbReference type="SUPFAM" id="SSF56954">
    <property type="entry name" value="Outer membrane efflux proteins (OEP)"/>
    <property type="match status" value="1"/>
</dbReference>
<feature type="compositionally biased region" description="Basic and acidic residues" evidence="1">
    <location>
        <begin position="48"/>
        <end position="62"/>
    </location>
</feature>
<dbReference type="Proteomes" id="UP000319383">
    <property type="component" value="Chromosome"/>
</dbReference>
<reference evidence="2 3" key="1">
    <citation type="submission" date="2019-02" db="EMBL/GenBank/DDBJ databases">
        <title>Deep-cultivation of Planctomycetes and their phenomic and genomic characterization uncovers novel biology.</title>
        <authorList>
            <person name="Wiegand S."/>
            <person name="Jogler M."/>
            <person name="Boedeker C."/>
            <person name="Pinto D."/>
            <person name="Vollmers J."/>
            <person name="Rivas-Marin E."/>
            <person name="Kohn T."/>
            <person name="Peeters S.H."/>
            <person name="Heuer A."/>
            <person name="Rast P."/>
            <person name="Oberbeckmann S."/>
            <person name="Bunk B."/>
            <person name="Jeske O."/>
            <person name="Meyerdierks A."/>
            <person name="Storesund J.E."/>
            <person name="Kallscheuer N."/>
            <person name="Luecker S."/>
            <person name="Lage O.M."/>
            <person name="Pohl T."/>
            <person name="Merkel B.J."/>
            <person name="Hornburger P."/>
            <person name="Mueller R.-W."/>
            <person name="Bruemmer F."/>
            <person name="Labrenz M."/>
            <person name="Spormann A.M."/>
            <person name="Op den Camp H."/>
            <person name="Overmann J."/>
            <person name="Amann R."/>
            <person name="Jetten M.S.M."/>
            <person name="Mascher T."/>
            <person name="Medema M.H."/>
            <person name="Devos D.P."/>
            <person name="Kaster A.-K."/>
            <person name="Ovreas L."/>
            <person name="Rohde M."/>
            <person name="Galperin M.Y."/>
            <person name="Jogler C."/>
        </authorList>
    </citation>
    <scope>NUCLEOTIDE SEQUENCE [LARGE SCALE GENOMIC DNA]</scope>
    <source>
        <strain evidence="2 3">Mal52</strain>
    </source>
</reference>
<dbReference type="AlphaFoldDB" id="A0A517ZR80"/>
<protein>
    <submittedName>
        <fullName evidence="2">Outer membrane efflux protein</fullName>
    </submittedName>
</protein>
<dbReference type="EMBL" id="CP036276">
    <property type="protein sequence ID" value="QDU45006.1"/>
    <property type="molecule type" value="Genomic_DNA"/>
</dbReference>
<gene>
    <name evidence="2" type="ORF">Mal52_34940</name>
</gene>
<feature type="compositionally biased region" description="Basic and acidic residues" evidence="1">
    <location>
        <begin position="73"/>
        <end position="82"/>
    </location>
</feature>
<evidence type="ECO:0000313" key="2">
    <source>
        <dbReference type="EMBL" id="QDU45006.1"/>
    </source>
</evidence>
<dbReference type="Gene3D" id="1.20.1600.10">
    <property type="entry name" value="Outer membrane efflux proteins (OEP)"/>
    <property type="match status" value="1"/>
</dbReference>
<accession>A0A517ZR80</accession>
<dbReference type="KEGG" id="sdyn:Mal52_34940"/>
<feature type="region of interest" description="Disordered" evidence="1">
    <location>
        <begin position="254"/>
        <end position="297"/>
    </location>
</feature>
<evidence type="ECO:0000256" key="1">
    <source>
        <dbReference type="SAM" id="MobiDB-lite"/>
    </source>
</evidence>
<dbReference type="GO" id="GO:0015562">
    <property type="term" value="F:efflux transmembrane transporter activity"/>
    <property type="evidence" value="ECO:0007669"/>
    <property type="project" value="InterPro"/>
</dbReference>